<feature type="compositionally biased region" description="Basic residues" evidence="13">
    <location>
        <begin position="19"/>
        <end position="29"/>
    </location>
</feature>
<evidence type="ECO:0000256" key="6">
    <source>
        <dbReference type="ARBA" id="ARBA00022833"/>
    </source>
</evidence>
<evidence type="ECO:0000256" key="8">
    <source>
        <dbReference type="ARBA" id="ARBA00022884"/>
    </source>
</evidence>
<dbReference type="EMBL" id="JACHID010000001">
    <property type="protein sequence ID" value="MBB5020981.1"/>
    <property type="molecule type" value="Genomic_DNA"/>
</dbReference>
<dbReference type="HAMAP" id="MF_01491">
    <property type="entry name" value="RNase_J_bact"/>
    <property type="match status" value="1"/>
</dbReference>
<comment type="cofactor">
    <cofactor evidence="12">
        <name>Zn(2+)</name>
        <dbReference type="ChEBI" id="CHEBI:29105"/>
    </cofactor>
    <text evidence="12">Binds 2 Zn(2+) ions per subunit. It is not clear if Zn(2+) or Mg(2+) is physiologically important.</text>
</comment>
<evidence type="ECO:0000256" key="4">
    <source>
        <dbReference type="ARBA" id="ARBA00022759"/>
    </source>
</evidence>
<dbReference type="PANTHER" id="PTHR43694">
    <property type="entry name" value="RIBONUCLEASE J"/>
    <property type="match status" value="1"/>
</dbReference>
<protein>
    <recommendedName>
        <fullName evidence="9">Ribonuclease J</fullName>
        <shortName evidence="9">RNase J</shortName>
        <ecNumber evidence="9">3.1.-.-</ecNumber>
    </recommendedName>
</protein>
<dbReference type="SMART" id="SM00849">
    <property type="entry name" value="Lactamase_B"/>
    <property type="match status" value="1"/>
</dbReference>
<dbReference type="RefSeq" id="WP_183728752.1">
    <property type="nucleotide sequence ID" value="NZ_JACHID010000001.1"/>
</dbReference>
<dbReference type="Pfam" id="PF22505">
    <property type="entry name" value="RNase_J_b_CASP"/>
    <property type="match status" value="1"/>
</dbReference>
<feature type="active site" description="Proton donor" evidence="10">
    <location>
        <position position="229"/>
    </location>
</feature>
<comment type="cofactor">
    <cofactor evidence="12">
        <name>Ca(2+)</name>
        <dbReference type="ChEBI" id="CHEBI:29108"/>
    </cofactor>
    <text evidence="12">Binds 1 Ca(2+) cation per subunit. Seen in 1 crystal structure, it is not clear if it is physiologically important.</text>
</comment>
<gene>
    <name evidence="9" type="primary">rnj</name>
    <name evidence="15" type="ORF">HNR37_000284</name>
</gene>
<evidence type="ECO:0000256" key="3">
    <source>
        <dbReference type="ARBA" id="ARBA00022723"/>
    </source>
</evidence>
<feature type="binding site" evidence="12">
    <location>
        <position position="81"/>
    </location>
    <ligand>
        <name>Ca(2+)</name>
        <dbReference type="ChEBI" id="CHEBI:29108"/>
    </ligand>
</feature>
<evidence type="ECO:0000256" key="1">
    <source>
        <dbReference type="ARBA" id="ARBA00022490"/>
    </source>
</evidence>
<dbReference type="Pfam" id="PF17770">
    <property type="entry name" value="RNase_J_C"/>
    <property type="match status" value="1"/>
</dbReference>
<dbReference type="InterPro" id="IPR055132">
    <property type="entry name" value="RNase_J_b_CASP"/>
</dbReference>
<dbReference type="GO" id="GO:0006364">
    <property type="term" value="P:rRNA processing"/>
    <property type="evidence" value="ECO:0007669"/>
    <property type="project" value="UniProtKB-UniRule"/>
</dbReference>
<feature type="binding site" evidence="12">
    <location>
        <position position="175"/>
    </location>
    <ligand>
        <name>Zn(2+)</name>
        <dbReference type="ChEBI" id="CHEBI:29105"/>
        <label>1</label>
        <note>catalytic</note>
    </ligand>
</feature>
<organism evidence="15 16">
    <name type="scientific">Desulfurispira natronophila</name>
    <dbReference type="NCBI Taxonomy" id="682562"/>
    <lineage>
        <taxon>Bacteria</taxon>
        <taxon>Pseudomonadati</taxon>
        <taxon>Chrysiogenota</taxon>
        <taxon>Chrysiogenia</taxon>
        <taxon>Chrysiogenales</taxon>
        <taxon>Chrysiogenaceae</taxon>
        <taxon>Desulfurispira</taxon>
    </lineage>
</organism>
<feature type="binding site" evidence="11">
    <location>
        <begin position="266"/>
        <end position="268"/>
    </location>
    <ligand>
        <name>substrate</name>
    </ligand>
</feature>
<keyword evidence="7 9" id="KW-0269">Exonuclease</keyword>
<feature type="binding site" evidence="12">
    <location>
        <position position="111"/>
    </location>
    <ligand>
        <name>Zn(2+)</name>
        <dbReference type="ChEBI" id="CHEBI:29105"/>
        <label>1</label>
        <note>catalytic</note>
    </ligand>
</feature>
<evidence type="ECO:0000256" key="10">
    <source>
        <dbReference type="PIRSR" id="PIRSR004803-1"/>
    </source>
</evidence>
<evidence type="ECO:0000256" key="12">
    <source>
        <dbReference type="PIRSR" id="PIRSR004803-3"/>
    </source>
</evidence>
<feature type="binding site" evidence="12">
    <location>
        <position position="108"/>
    </location>
    <ligand>
        <name>Zn(2+)</name>
        <dbReference type="ChEBI" id="CHEBI:29105"/>
        <label>1</label>
        <note>catalytic</note>
    </ligand>
</feature>
<dbReference type="SUPFAM" id="SSF56281">
    <property type="entry name" value="Metallo-hydrolase/oxidoreductase"/>
    <property type="match status" value="1"/>
</dbReference>
<dbReference type="GO" id="GO:0004534">
    <property type="term" value="F:5'-3' RNA exonuclease activity"/>
    <property type="evidence" value="ECO:0007669"/>
    <property type="project" value="UniProtKB-UniRule"/>
</dbReference>
<dbReference type="CDD" id="cd07714">
    <property type="entry name" value="RNaseJ_MBL-fold"/>
    <property type="match status" value="1"/>
</dbReference>
<comment type="similarity">
    <text evidence="9">Belongs to the metallo-beta-lactamase superfamily. RNA-metabolizing metallo-beta-lactamase-like family. Bacterial RNase J subfamily.</text>
</comment>
<evidence type="ECO:0000259" key="14">
    <source>
        <dbReference type="SMART" id="SM00849"/>
    </source>
</evidence>
<keyword evidence="9" id="KW-0698">rRNA processing</keyword>
<feature type="binding site" evidence="12">
    <location>
        <position position="476"/>
    </location>
    <ligand>
        <name>Ca(2+)</name>
        <dbReference type="ChEBI" id="CHEBI:29108"/>
    </ligand>
</feature>
<keyword evidence="2 9" id="KW-0540">Nuclease</keyword>
<feature type="binding site" evidence="9 11">
    <location>
        <begin position="397"/>
        <end position="401"/>
    </location>
    <ligand>
        <name>substrate</name>
    </ligand>
</feature>
<name>A0A7W7Y2P1_9BACT</name>
<dbReference type="NCBIfam" id="TIGR00649">
    <property type="entry name" value="MG423"/>
    <property type="match status" value="1"/>
</dbReference>
<dbReference type="GO" id="GO:0005737">
    <property type="term" value="C:cytoplasm"/>
    <property type="evidence" value="ECO:0007669"/>
    <property type="project" value="UniProtKB-SubCell"/>
</dbReference>
<comment type="subunit">
    <text evidence="9">Homodimer, may be a subunit of the RNA degradosome.</text>
</comment>
<comment type="function">
    <text evidence="9">An RNase that has 5'-3' exonuclease and possibly endonuclease activity. Involved in maturation of rRNA and in some organisms also mRNA maturation and/or decay.</text>
</comment>
<proteinExistence type="inferred from homology"/>
<dbReference type="InterPro" id="IPR030854">
    <property type="entry name" value="RNase_J_bac"/>
</dbReference>
<feature type="binding site" evidence="12">
    <location>
        <position position="110"/>
    </location>
    <ligand>
        <name>Zn(2+)</name>
        <dbReference type="ChEBI" id="CHEBI:29105"/>
        <label>1</label>
        <note>catalytic</note>
    </ligand>
</feature>
<evidence type="ECO:0000256" key="2">
    <source>
        <dbReference type="ARBA" id="ARBA00022722"/>
    </source>
</evidence>
<sequence length="585" mass="63998">MKITEKVVMSTNNDENKRSGRSSRARSRGGRSAAALSHGGIKVTPLGGLQEIGMNMMCYETRKNMIIVDCGLMFPEESQLGVDVVIPDMTYAVSKANKLQGLFITHGHEDHIGGIAFLVRQVPNIKIFASKLVCAMIRHRLKERGLENAANLIEVAAKDCVNVNGFSVEFIAVNHSIADACALAIKTPAGVIIHTGDFKIDYTPVDDRVIDLATFARYGDNGVLALFSDSTNVESEGMSLTEGAVRGALDDQVALSKGKVIVSTFSSNIHRIQTVIDIAKKYGRKVAFDGRSVINNTSIAREAGFMHYEDSDIIPVREVKGIAPQKVLIVTTGSQGETLAALPRMSSDAHAHVKILPGDKIIFSSRTIPGNERSVSKLINNLFIKGADVVYNFRPVHASGHAYQGELKTIINLVKPKFFIPVHGEYRHLYLHSKLAQSLGVPEKNTFILKNGQPLQLTSDNAQVLPEEPSGSVFIDGSNMEGVDEPVLMDRRSLGSQGIVVAHVVISQENCELVNGPSITSSGFDIPQQIRRDMERDLRAAVQQLCDDNKAQRNVVRIDIRRALRKALKKKLDRTPLVLPLITEI</sequence>
<dbReference type="InterPro" id="IPR004613">
    <property type="entry name" value="RNase_J"/>
</dbReference>
<comment type="subcellular location">
    <subcellularLocation>
        <location evidence="9">Cytoplasm</location>
    </subcellularLocation>
</comment>
<dbReference type="Gene3D" id="3.10.20.580">
    <property type="match status" value="1"/>
</dbReference>
<dbReference type="EC" id="3.1.-.-" evidence="9"/>
<dbReference type="InterPro" id="IPR042173">
    <property type="entry name" value="RNase_J_2"/>
</dbReference>
<evidence type="ECO:0000256" key="9">
    <source>
        <dbReference type="HAMAP-Rule" id="MF_01491"/>
    </source>
</evidence>
<feature type="domain" description="Metallo-beta-lactamase" evidence="14">
    <location>
        <begin position="53"/>
        <end position="249"/>
    </location>
</feature>
<dbReference type="Pfam" id="PF12706">
    <property type="entry name" value="Lactamase_B_2"/>
    <property type="match status" value="1"/>
</dbReference>
<dbReference type="Gene3D" id="3.60.15.10">
    <property type="entry name" value="Ribonuclease Z/Hydroxyacylglutathione hydrolase-like"/>
    <property type="match status" value="1"/>
</dbReference>
<feature type="binding site" evidence="12">
    <location>
        <position position="83"/>
    </location>
    <ligand>
        <name>Ca(2+)</name>
        <dbReference type="ChEBI" id="CHEBI:29108"/>
    </ligand>
</feature>
<dbReference type="InterPro" id="IPR011108">
    <property type="entry name" value="RMMBL"/>
</dbReference>
<feature type="active site" description="Proton acceptor" evidence="10">
    <location>
        <position position="401"/>
    </location>
</feature>
<reference evidence="15 16" key="1">
    <citation type="submission" date="2020-08" db="EMBL/GenBank/DDBJ databases">
        <title>Genomic Encyclopedia of Type Strains, Phase IV (KMG-IV): sequencing the most valuable type-strain genomes for metagenomic binning, comparative biology and taxonomic classification.</title>
        <authorList>
            <person name="Goeker M."/>
        </authorList>
    </citation>
    <scope>NUCLEOTIDE SEQUENCE [LARGE SCALE GENOMIC DNA]</scope>
    <source>
        <strain evidence="15 16">DSM 22071</strain>
    </source>
</reference>
<evidence type="ECO:0000313" key="15">
    <source>
        <dbReference type="EMBL" id="MBB5020981.1"/>
    </source>
</evidence>
<dbReference type="AlphaFoldDB" id="A0A7W7Y2P1"/>
<evidence type="ECO:0000256" key="5">
    <source>
        <dbReference type="ARBA" id="ARBA00022801"/>
    </source>
</evidence>
<dbReference type="InterPro" id="IPR041636">
    <property type="entry name" value="RNase_J_C"/>
</dbReference>
<dbReference type="GO" id="GO:0003723">
    <property type="term" value="F:RNA binding"/>
    <property type="evidence" value="ECO:0007669"/>
    <property type="project" value="UniProtKB-UniRule"/>
</dbReference>
<dbReference type="GO" id="GO:0008270">
    <property type="term" value="F:zinc ion binding"/>
    <property type="evidence" value="ECO:0007669"/>
    <property type="project" value="InterPro"/>
</dbReference>
<keyword evidence="6 12" id="KW-0862">Zinc</keyword>
<evidence type="ECO:0000313" key="16">
    <source>
        <dbReference type="Proteomes" id="UP000528322"/>
    </source>
</evidence>
<feature type="binding site" evidence="12">
    <location>
        <position position="423"/>
    </location>
    <ligand>
        <name>Zn(2+)</name>
        <dbReference type="ChEBI" id="CHEBI:29105"/>
        <label>1</label>
        <note>catalytic</note>
    </ligand>
</feature>
<dbReference type="GO" id="GO:0004521">
    <property type="term" value="F:RNA endonuclease activity"/>
    <property type="evidence" value="ECO:0007669"/>
    <property type="project" value="UniProtKB-UniRule"/>
</dbReference>
<keyword evidence="4 9" id="KW-0255">Endonuclease</keyword>
<feature type="binding site" evidence="12">
    <location>
        <position position="106"/>
    </location>
    <ligand>
        <name>Zn(2+)</name>
        <dbReference type="ChEBI" id="CHEBI:29105"/>
        <label>1</label>
        <note>catalytic</note>
    </ligand>
</feature>
<accession>A0A7W7Y2P1</accession>
<keyword evidence="8 9" id="KW-0694">RNA-binding</keyword>
<dbReference type="InterPro" id="IPR001279">
    <property type="entry name" value="Metallo-B-lactamas"/>
</dbReference>
<comment type="caution">
    <text evidence="15">The sequence shown here is derived from an EMBL/GenBank/DDBJ whole genome shotgun (WGS) entry which is preliminary data.</text>
</comment>
<keyword evidence="12" id="KW-0106">Calcium</keyword>
<keyword evidence="1 9" id="KW-0963">Cytoplasm</keyword>
<evidence type="ECO:0000256" key="13">
    <source>
        <dbReference type="SAM" id="MobiDB-lite"/>
    </source>
</evidence>
<evidence type="ECO:0000256" key="11">
    <source>
        <dbReference type="PIRSR" id="PIRSR004803-2"/>
    </source>
</evidence>
<keyword evidence="3 12" id="KW-0479">Metal-binding</keyword>
<dbReference type="Proteomes" id="UP000528322">
    <property type="component" value="Unassembled WGS sequence"/>
</dbReference>
<evidence type="ECO:0000256" key="7">
    <source>
        <dbReference type="ARBA" id="ARBA00022839"/>
    </source>
</evidence>
<dbReference type="PANTHER" id="PTHR43694:SF1">
    <property type="entry name" value="RIBONUCLEASE J"/>
    <property type="match status" value="1"/>
</dbReference>
<keyword evidence="16" id="KW-1185">Reference proteome</keyword>
<dbReference type="PIRSF" id="PIRSF004803">
    <property type="entry name" value="RnjA"/>
    <property type="match status" value="1"/>
</dbReference>
<dbReference type="Gene3D" id="3.40.50.10710">
    <property type="entry name" value="Metallo-hydrolase/oxidoreductase"/>
    <property type="match status" value="1"/>
</dbReference>
<feature type="region of interest" description="Disordered" evidence="13">
    <location>
        <begin position="1"/>
        <end position="36"/>
    </location>
</feature>
<dbReference type="InterPro" id="IPR036866">
    <property type="entry name" value="RibonucZ/Hydroxyglut_hydro"/>
</dbReference>
<keyword evidence="5 9" id="KW-0378">Hydrolase</keyword>
<dbReference type="Pfam" id="PF07521">
    <property type="entry name" value="RMMBL"/>
    <property type="match status" value="1"/>
</dbReference>
<feature type="binding site" evidence="12">
    <location>
        <position position="197"/>
    </location>
    <ligand>
        <name>Zn(2+)</name>
        <dbReference type="ChEBI" id="CHEBI:29105"/>
        <label>1</label>
        <note>catalytic</note>
    </ligand>
</feature>